<proteinExistence type="predicted"/>
<organism evidence="1 2">
    <name type="scientific">Candida boidinii</name>
    <name type="common">Yeast</name>
    <dbReference type="NCBI Taxonomy" id="5477"/>
    <lineage>
        <taxon>Eukaryota</taxon>
        <taxon>Fungi</taxon>
        <taxon>Dikarya</taxon>
        <taxon>Ascomycota</taxon>
        <taxon>Saccharomycotina</taxon>
        <taxon>Pichiomycetes</taxon>
        <taxon>Pichiales</taxon>
        <taxon>Pichiaceae</taxon>
        <taxon>Ogataea</taxon>
        <taxon>Ogataea/Candida clade</taxon>
    </lineage>
</organism>
<accession>A0A9W6WLN5</accession>
<comment type="caution">
    <text evidence="1">The sequence shown here is derived from an EMBL/GenBank/DDBJ whole genome shotgun (WGS) entry which is preliminary data.</text>
</comment>
<sequence>MAKIFDEADFYKKCLAKDDTEMTFKPLANFDPECQGMRDEPFKLNRFNDKNKKNLPKIRNKLIDDTHQNILEKLKDIAITLSC</sequence>
<evidence type="ECO:0000313" key="2">
    <source>
        <dbReference type="Proteomes" id="UP001165120"/>
    </source>
</evidence>
<name>A0A9W6WLN5_CANBO</name>
<dbReference type="AlphaFoldDB" id="A0A9W6WLN5"/>
<keyword evidence="2" id="KW-1185">Reference proteome</keyword>
<dbReference type="EMBL" id="BSXN01004829">
    <property type="protein sequence ID" value="GME81909.1"/>
    <property type="molecule type" value="Genomic_DNA"/>
</dbReference>
<protein>
    <submittedName>
        <fullName evidence="1">Unnamed protein product</fullName>
    </submittedName>
</protein>
<dbReference type="Proteomes" id="UP001165120">
    <property type="component" value="Unassembled WGS sequence"/>
</dbReference>
<reference evidence="1" key="1">
    <citation type="submission" date="2023-04" db="EMBL/GenBank/DDBJ databases">
        <title>Candida boidinii NBRC 10035.</title>
        <authorList>
            <person name="Ichikawa N."/>
            <person name="Sato H."/>
            <person name="Tonouchi N."/>
        </authorList>
    </citation>
    <scope>NUCLEOTIDE SEQUENCE</scope>
    <source>
        <strain evidence="1">NBRC 10035</strain>
    </source>
</reference>
<evidence type="ECO:0000313" key="1">
    <source>
        <dbReference type="EMBL" id="GME81909.1"/>
    </source>
</evidence>
<gene>
    <name evidence="1" type="ORF">Cboi02_000667900</name>
</gene>